<dbReference type="RefSeq" id="WP_008523448.1">
    <property type="nucleotide sequence ID" value="NZ_CM001376.1"/>
</dbReference>
<dbReference type="InterPro" id="IPR036754">
    <property type="entry name" value="YbaK/aa-tRNA-synt-asso_dom_sf"/>
</dbReference>
<dbReference type="EMBL" id="CM001376">
    <property type="protein sequence ID" value="EHM13900.1"/>
    <property type="molecule type" value="Genomic_DNA"/>
</dbReference>
<dbReference type="eggNOG" id="COG3760">
    <property type="taxonomic scope" value="Bacteria"/>
</dbReference>
<dbReference type="CDD" id="cd04335">
    <property type="entry name" value="PrdX_deacylase"/>
    <property type="match status" value="1"/>
</dbReference>
<dbReference type="SUPFAM" id="SSF55826">
    <property type="entry name" value="YbaK/ProRS associated domain"/>
    <property type="match status" value="1"/>
</dbReference>
<keyword evidence="4" id="KW-1185">Reference proteome</keyword>
<gene>
    <name evidence="3" type="ORF">JonanDRAFT_1541</name>
</gene>
<feature type="domain" description="YbaK/aminoacyl-tRNA synthetase-associated" evidence="2">
    <location>
        <begin position="22"/>
        <end position="147"/>
    </location>
</feature>
<organism evidence="3 4">
    <name type="scientific">Jonquetella anthropi DSM 22815</name>
    <dbReference type="NCBI Taxonomy" id="885272"/>
    <lineage>
        <taxon>Bacteria</taxon>
        <taxon>Thermotogati</taxon>
        <taxon>Synergistota</taxon>
        <taxon>Synergistia</taxon>
        <taxon>Synergistales</taxon>
        <taxon>Dethiosulfovibrionaceae</taxon>
        <taxon>Jonquetella</taxon>
    </lineage>
</organism>
<dbReference type="HOGENOM" id="CLU_104635_0_0_0"/>
<dbReference type="STRING" id="885272.JonanDRAFT_1541"/>
<name>H0UJD3_9BACT</name>
<evidence type="ECO:0000313" key="3">
    <source>
        <dbReference type="EMBL" id="EHM13900.1"/>
    </source>
</evidence>
<dbReference type="GO" id="GO:0002161">
    <property type="term" value="F:aminoacyl-tRNA deacylase activity"/>
    <property type="evidence" value="ECO:0007669"/>
    <property type="project" value="InterPro"/>
</dbReference>
<accession>H0UJD3</accession>
<dbReference type="Gene3D" id="3.90.960.10">
    <property type="entry name" value="YbaK/aminoacyl-tRNA synthetase-associated domain"/>
    <property type="match status" value="1"/>
</dbReference>
<evidence type="ECO:0000259" key="2">
    <source>
        <dbReference type="Pfam" id="PF04073"/>
    </source>
</evidence>
<dbReference type="AlphaFoldDB" id="H0UJD3"/>
<evidence type="ECO:0000313" key="4">
    <source>
        <dbReference type="Proteomes" id="UP000003806"/>
    </source>
</evidence>
<dbReference type="InterPro" id="IPR007214">
    <property type="entry name" value="YbaK/aa-tRNA-synth-assoc-dom"/>
</dbReference>
<proteinExistence type="inferred from homology"/>
<comment type="similarity">
    <text evidence="1">Belongs to the PRORSD1 family.</text>
</comment>
<reference evidence="3 4" key="1">
    <citation type="submission" date="2011-11" db="EMBL/GenBank/DDBJ databases">
        <title>The Noncontiguous Finished genome of Jonquetella anthropi DSM 22815.</title>
        <authorList>
            <consortium name="US DOE Joint Genome Institute (JGI-PGF)"/>
            <person name="Lucas S."/>
            <person name="Copeland A."/>
            <person name="Lapidus A."/>
            <person name="Glavina del Rio T."/>
            <person name="Dalin E."/>
            <person name="Tice H."/>
            <person name="Bruce D."/>
            <person name="Goodwin L."/>
            <person name="Pitluck S."/>
            <person name="Peters L."/>
            <person name="Mikhailova N."/>
            <person name="Held B."/>
            <person name="Kyrpides N."/>
            <person name="Mavromatis K."/>
            <person name="Ivanova N."/>
            <person name="Markowitz V."/>
            <person name="Cheng J.-F."/>
            <person name="Hugenholtz P."/>
            <person name="Woyke T."/>
            <person name="Wu D."/>
            <person name="Gronow S."/>
            <person name="Wellnitz S."/>
            <person name="Brambilla E."/>
            <person name="Klenk H.-P."/>
            <person name="Eisen J.A."/>
        </authorList>
    </citation>
    <scope>NUCLEOTIDE SEQUENCE [LARGE SCALE GENOMIC DNA]</scope>
    <source>
        <strain evidence="3 4">DSM 22815</strain>
    </source>
</reference>
<dbReference type="Proteomes" id="UP000003806">
    <property type="component" value="Chromosome"/>
</dbReference>
<dbReference type="PANTHER" id="PTHR31423:SF3">
    <property type="entry name" value="PROLYL-TRNA SYNTHETASE ASSOCIATED DOMAIN-CONTAINING PROTEIN 1-RELATED"/>
    <property type="match status" value="1"/>
</dbReference>
<dbReference type="PANTHER" id="PTHR31423">
    <property type="entry name" value="YBAK DOMAIN-CONTAINING PROTEIN"/>
    <property type="match status" value="1"/>
</dbReference>
<dbReference type="OrthoDB" id="9798587at2"/>
<dbReference type="Pfam" id="PF04073">
    <property type="entry name" value="tRNA_edit"/>
    <property type="match status" value="1"/>
</dbReference>
<evidence type="ECO:0000256" key="1">
    <source>
        <dbReference type="ARBA" id="ARBA00010201"/>
    </source>
</evidence>
<sequence>MTRGEVEAWLKEKGIPFEVTEHEPVFTIEEMERLGLTKLGTVCKNLFLRDGKGTKHFLVVMREDRRADLKRLSAQLNASRLSFASAERLMKYLGLTQGAVTPLGILNDASHQVIVVLDKGLLGEKRLGIHPCENTATLWISCPDLLKVVELCGNPLIEENFD</sequence>
<dbReference type="InterPro" id="IPR040285">
    <property type="entry name" value="ProX/PRXD1"/>
</dbReference>
<protein>
    <recommendedName>
        <fullName evidence="2">YbaK/aminoacyl-tRNA synthetase-associated domain-containing protein</fullName>
    </recommendedName>
</protein>